<keyword evidence="4" id="KW-1185">Reference proteome</keyword>
<accession>A0ABR2NLH0</accession>
<dbReference type="Proteomes" id="UP001396334">
    <property type="component" value="Unassembled WGS sequence"/>
</dbReference>
<evidence type="ECO:0000259" key="2">
    <source>
        <dbReference type="Pfam" id="PF03478"/>
    </source>
</evidence>
<name>A0ABR2NLH0_9ROSI</name>
<dbReference type="PANTHER" id="PTHR44259">
    <property type="entry name" value="OS07G0183000 PROTEIN-RELATED"/>
    <property type="match status" value="1"/>
</dbReference>
<protein>
    <recommendedName>
        <fullName evidence="2">KIB1-4 beta-propeller domain-containing protein</fullName>
    </recommendedName>
</protein>
<reference evidence="3 4" key="1">
    <citation type="journal article" date="2024" name="G3 (Bethesda)">
        <title>Genome assembly of Hibiscus sabdariffa L. provides insights into metabolisms of medicinal natural products.</title>
        <authorList>
            <person name="Kim T."/>
        </authorList>
    </citation>
    <scope>NUCLEOTIDE SEQUENCE [LARGE SCALE GENOMIC DNA]</scope>
    <source>
        <strain evidence="3">TK-2024</strain>
        <tissue evidence="3">Old leaves</tissue>
    </source>
</reference>
<evidence type="ECO:0000313" key="3">
    <source>
        <dbReference type="EMBL" id="KAK8976908.1"/>
    </source>
</evidence>
<dbReference type="EMBL" id="JBBPBN010000125">
    <property type="protein sequence ID" value="KAK8976908.1"/>
    <property type="molecule type" value="Genomic_DNA"/>
</dbReference>
<feature type="compositionally biased region" description="Acidic residues" evidence="1">
    <location>
        <begin position="265"/>
        <end position="286"/>
    </location>
</feature>
<proteinExistence type="predicted"/>
<comment type="caution">
    <text evidence="3">The sequence shown here is derived from an EMBL/GenBank/DDBJ whole genome shotgun (WGS) entry which is preliminary data.</text>
</comment>
<feature type="region of interest" description="Disordered" evidence="1">
    <location>
        <begin position="263"/>
        <end position="294"/>
    </location>
</feature>
<dbReference type="InterPro" id="IPR050942">
    <property type="entry name" value="F-box_BR-signaling"/>
</dbReference>
<sequence>MFSMQEELSDKVPDWANMLGDIVRCIADKTRSVRYRICMSAVCQSWQASVLDQKLNFPVCLLLAEKEDSDQRCLYNVSEEIFIELDLPEIRGRRCWGSPFGWLVTCGPDLEFRLFNPLSKASLPLPSIRTLFDYKDEQCSDIEPDFWCTFYLYKVILSSSPEESGSDCIVLAIYSWRYVAFAKSGDKAWTRIDNMQGVDAIYFKGSVFCCRHNGEIFQCEDLYGAGPKAMKFAPPPTVSDLTAKYLFVLDGNLCLACREAPPHYEDEDEGEDEWGEDEDEDEDEGEGGGGEGEGEERYLYLTVGFYIFKLDMDTRCWEKMFSLGGNSLFLGNCCSFVINAVDYNGCRPNCVYFSEDEIEHYHHTGSRDMGIYNCENLKLDLDLEEVDASVLDGMVEPFPKSKDVQHLLLSYFSPPLWLIPYSR</sequence>
<gene>
    <name evidence="3" type="ORF">V6N11_019582</name>
</gene>
<organism evidence="3 4">
    <name type="scientific">Hibiscus sabdariffa</name>
    <name type="common">roselle</name>
    <dbReference type="NCBI Taxonomy" id="183260"/>
    <lineage>
        <taxon>Eukaryota</taxon>
        <taxon>Viridiplantae</taxon>
        <taxon>Streptophyta</taxon>
        <taxon>Embryophyta</taxon>
        <taxon>Tracheophyta</taxon>
        <taxon>Spermatophyta</taxon>
        <taxon>Magnoliopsida</taxon>
        <taxon>eudicotyledons</taxon>
        <taxon>Gunneridae</taxon>
        <taxon>Pentapetalae</taxon>
        <taxon>rosids</taxon>
        <taxon>malvids</taxon>
        <taxon>Malvales</taxon>
        <taxon>Malvaceae</taxon>
        <taxon>Malvoideae</taxon>
        <taxon>Hibiscus</taxon>
    </lineage>
</organism>
<evidence type="ECO:0000256" key="1">
    <source>
        <dbReference type="SAM" id="MobiDB-lite"/>
    </source>
</evidence>
<dbReference type="InterPro" id="IPR005174">
    <property type="entry name" value="KIB1-4_b-propeller"/>
</dbReference>
<evidence type="ECO:0000313" key="4">
    <source>
        <dbReference type="Proteomes" id="UP001396334"/>
    </source>
</evidence>
<feature type="domain" description="KIB1-4 beta-propeller" evidence="2">
    <location>
        <begin position="74"/>
        <end position="373"/>
    </location>
</feature>
<dbReference type="Pfam" id="PF03478">
    <property type="entry name" value="Beta-prop_KIB1-4"/>
    <property type="match status" value="1"/>
</dbReference>
<dbReference type="PANTHER" id="PTHR44259:SF107">
    <property type="entry name" value="F-BOX PROTEIN SKIP23-LIKE"/>
    <property type="match status" value="1"/>
</dbReference>